<dbReference type="InterPro" id="IPR004101">
    <property type="entry name" value="Mur_ligase_C"/>
</dbReference>
<dbReference type="RefSeq" id="WP_110046479.1">
    <property type="nucleotide sequence ID" value="NZ_CP054609.1"/>
</dbReference>
<gene>
    <name evidence="10" type="primary">murF</name>
    <name evidence="15" type="ORF">DFQ01_12766</name>
</gene>
<keyword evidence="6 10" id="KW-0133">Cell shape</keyword>
<comment type="function">
    <text evidence="10 11">Involved in cell wall formation. Catalyzes the final step in the synthesis of UDP-N-acetylmuramoyl-pentapeptide, the precursor of murein.</text>
</comment>
<dbReference type="GO" id="GO:0009252">
    <property type="term" value="P:peptidoglycan biosynthetic process"/>
    <property type="evidence" value="ECO:0007669"/>
    <property type="project" value="UniProtKB-UniRule"/>
</dbReference>
<dbReference type="InterPro" id="IPR036565">
    <property type="entry name" value="Mur-like_cat_sf"/>
</dbReference>
<dbReference type="NCBIfam" id="TIGR01143">
    <property type="entry name" value="murF"/>
    <property type="match status" value="1"/>
</dbReference>
<dbReference type="Pfam" id="PF02875">
    <property type="entry name" value="Mur_ligase_C"/>
    <property type="match status" value="1"/>
</dbReference>
<dbReference type="Proteomes" id="UP000246635">
    <property type="component" value="Unassembled WGS sequence"/>
</dbReference>
<evidence type="ECO:0000256" key="8">
    <source>
        <dbReference type="ARBA" id="ARBA00023306"/>
    </source>
</evidence>
<evidence type="ECO:0000256" key="11">
    <source>
        <dbReference type="RuleBase" id="RU004136"/>
    </source>
</evidence>
<dbReference type="EMBL" id="QGTQ01000027">
    <property type="protein sequence ID" value="PWV95462.1"/>
    <property type="molecule type" value="Genomic_DNA"/>
</dbReference>
<dbReference type="SUPFAM" id="SSF53244">
    <property type="entry name" value="MurD-like peptide ligases, peptide-binding domain"/>
    <property type="match status" value="1"/>
</dbReference>
<dbReference type="SUPFAM" id="SSF63418">
    <property type="entry name" value="MurE/MurF N-terminal domain"/>
    <property type="match status" value="1"/>
</dbReference>
<dbReference type="PANTHER" id="PTHR43024">
    <property type="entry name" value="UDP-N-ACETYLMURAMOYL-TRIPEPTIDE--D-ALANYL-D-ALANINE LIGASE"/>
    <property type="match status" value="1"/>
</dbReference>
<keyword evidence="3 10" id="KW-0132">Cell division</keyword>
<evidence type="ECO:0000256" key="3">
    <source>
        <dbReference type="ARBA" id="ARBA00022618"/>
    </source>
</evidence>
<feature type="domain" description="Mur ligase N-terminal catalytic" evidence="12">
    <location>
        <begin position="28"/>
        <end position="103"/>
    </location>
</feature>
<dbReference type="GO" id="GO:0047480">
    <property type="term" value="F:UDP-N-acetylmuramoyl-tripeptide-D-alanyl-D-alanine ligase activity"/>
    <property type="evidence" value="ECO:0007669"/>
    <property type="project" value="UniProtKB-UniRule"/>
</dbReference>
<keyword evidence="8 10" id="KW-0131">Cell cycle</keyword>
<dbReference type="Pfam" id="PF08245">
    <property type="entry name" value="Mur_ligase_M"/>
    <property type="match status" value="1"/>
</dbReference>
<keyword evidence="4 10" id="KW-0547">Nucleotide-binding</keyword>
<evidence type="ECO:0000256" key="6">
    <source>
        <dbReference type="ARBA" id="ARBA00022960"/>
    </source>
</evidence>
<feature type="domain" description="Mur ligase C-terminal" evidence="13">
    <location>
        <begin position="333"/>
        <end position="463"/>
    </location>
</feature>
<dbReference type="HAMAP" id="MF_02019">
    <property type="entry name" value="MurF"/>
    <property type="match status" value="1"/>
</dbReference>
<feature type="domain" description="Mur ligase central" evidence="14">
    <location>
        <begin position="114"/>
        <end position="311"/>
    </location>
</feature>
<keyword evidence="7 10" id="KW-0573">Peptidoglycan synthesis</keyword>
<comment type="caution">
    <text evidence="15">The sequence shown here is derived from an EMBL/GenBank/DDBJ whole genome shotgun (WGS) entry which is preliminary data.</text>
</comment>
<dbReference type="UniPathway" id="UPA00219"/>
<evidence type="ECO:0000259" key="14">
    <source>
        <dbReference type="Pfam" id="PF08245"/>
    </source>
</evidence>
<dbReference type="EC" id="6.3.2.10" evidence="10 11"/>
<dbReference type="GO" id="GO:0008766">
    <property type="term" value="F:UDP-N-acetylmuramoylalanyl-D-glutamyl-2,6-diaminopimelate-D-alanyl-D-alanine ligase activity"/>
    <property type="evidence" value="ECO:0007669"/>
    <property type="project" value="RHEA"/>
</dbReference>
<dbReference type="Pfam" id="PF01225">
    <property type="entry name" value="Mur_ligase"/>
    <property type="match status" value="1"/>
</dbReference>
<dbReference type="InterPro" id="IPR000713">
    <property type="entry name" value="Mur_ligase_N"/>
</dbReference>
<evidence type="ECO:0000259" key="13">
    <source>
        <dbReference type="Pfam" id="PF02875"/>
    </source>
</evidence>
<dbReference type="InterPro" id="IPR036615">
    <property type="entry name" value="Mur_ligase_C_dom_sf"/>
</dbReference>
<evidence type="ECO:0000259" key="12">
    <source>
        <dbReference type="Pfam" id="PF01225"/>
    </source>
</evidence>
<evidence type="ECO:0000256" key="1">
    <source>
        <dbReference type="ARBA" id="ARBA00022490"/>
    </source>
</evidence>
<evidence type="ECO:0000313" key="16">
    <source>
        <dbReference type="Proteomes" id="UP000246635"/>
    </source>
</evidence>
<dbReference type="Gene3D" id="3.40.1190.10">
    <property type="entry name" value="Mur-like, catalytic domain"/>
    <property type="match status" value="1"/>
</dbReference>
<sequence length="476" mass="50835">MIKRNLGQVADMCGGTLAHEERDSNIVIHGITRDSRDVMPGQLYVPLIGERFDGHEFTAQTLAAGAAASLWEEGCPVPEELEDAPLIYVADTLSALQRLAASYREQLNVRIVGITGSNGKTTTKDLTAAVLGTAFRVHKTEGNLNNHIGVPLTLLQLDESIETAVLEMGMSGFGEIELLTNIASPDAAIITNIGDAHMLQLGSRAGIAEAKLEIASGLLPGGALIFNGDEPLLRERLAVITLPDETELVPFGSSDDCQWSAANVTVDADSSTFDVVSSQLSAEEQELLRGVFLPVPGAHNVSNALAAIAAAYRFGVSAAQIREGLAAVTLTGMRIQPVTAFNGAKVLNDAYNANPTAVRAAIDLVEELQGYRRKWVVLSDMLELGPEEAELHRGIGAYVTPEKADALLTWGTLAQYIADGASAAFAAAGRAEDVRHFENKEELTAWLREQLSSDDLVLVKGSRGMRMEQVVQALEN</sequence>
<dbReference type="GO" id="GO:0005737">
    <property type="term" value="C:cytoplasm"/>
    <property type="evidence" value="ECO:0007669"/>
    <property type="project" value="UniProtKB-SubCell"/>
</dbReference>
<dbReference type="InterPro" id="IPR051046">
    <property type="entry name" value="MurCDEF_CellWall_CoF430Synth"/>
</dbReference>
<dbReference type="InterPro" id="IPR005863">
    <property type="entry name" value="UDP-N-AcMur_synth"/>
</dbReference>
<dbReference type="InterPro" id="IPR013221">
    <property type="entry name" value="Mur_ligase_cen"/>
</dbReference>
<comment type="similarity">
    <text evidence="10">Belongs to the MurCDEF family. MurF subfamily.</text>
</comment>
<evidence type="ECO:0000313" key="15">
    <source>
        <dbReference type="EMBL" id="PWV95462.1"/>
    </source>
</evidence>
<evidence type="ECO:0000256" key="7">
    <source>
        <dbReference type="ARBA" id="ARBA00022984"/>
    </source>
</evidence>
<proteinExistence type="inferred from homology"/>
<dbReference type="OrthoDB" id="9801978at2"/>
<dbReference type="GO" id="GO:0071555">
    <property type="term" value="P:cell wall organization"/>
    <property type="evidence" value="ECO:0007669"/>
    <property type="project" value="UniProtKB-KW"/>
</dbReference>
<evidence type="ECO:0000256" key="9">
    <source>
        <dbReference type="ARBA" id="ARBA00023316"/>
    </source>
</evidence>
<accession>A0A2V2YNI3</accession>
<comment type="pathway">
    <text evidence="10 11">Cell wall biogenesis; peptidoglycan biosynthesis.</text>
</comment>
<comment type="catalytic activity">
    <reaction evidence="10 11">
        <text>D-alanyl-D-alanine + UDP-N-acetyl-alpha-D-muramoyl-L-alanyl-gamma-D-glutamyl-meso-2,6-diaminopimelate + ATP = UDP-N-acetyl-alpha-D-muramoyl-L-alanyl-gamma-D-glutamyl-meso-2,6-diaminopimeloyl-D-alanyl-D-alanine + ADP + phosphate + H(+)</text>
        <dbReference type="Rhea" id="RHEA:28374"/>
        <dbReference type="ChEBI" id="CHEBI:15378"/>
        <dbReference type="ChEBI" id="CHEBI:30616"/>
        <dbReference type="ChEBI" id="CHEBI:43474"/>
        <dbReference type="ChEBI" id="CHEBI:57822"/>
        <dbReference type="ChEBI" id="CHEBI:61386"/>
        <dbReference type="ChEBI" id="CHEBI:83905"/>
        <dbReference type="ChEBI" id="CHEBI:456216"/>
        <dbReference type="EC" id="6.3.2.10"/>
    </reaction>
</comment>
<comment type="subcellular location">
    <subcellularLocation>
        <location evidence="10 11">Cytoplasm</location>
    </subcellularLocation>
</comment>
<dbReference type="GO" id="GO:0005524">
    <property type="term" value="F:ATP binding"/>
    <property type="evidence" value="ECO:0007669"/>
    <property type="project" value="UniProtKB-UniRule"/>
</dbReference>
<dbReference type="InterPro" id="IPR035911">
    <property type="entry name" value="MurE/MurF_N"/>
</dbReference>
<evidence type="ECO:0000256" key="2">
    <source>
        <dbReference type="ARBA" id="ARBA00022598"/>
    </source>
</evidence>
<organism evidence="15 16">
    <name type="scientific">Paenibacillus cellulosilyticus</name>
    <dbReference type="NCBI Taxonomy" id="375489"/>
    <lineage>
        <taxon>Bacteria</taxon>
        <taxon>Bacillati</taxon>
        <taxon>Bacillota</taxon>
        <taxon>Bacilli</taxon>
        <taxon>Bacillales</taxon>
        <taxon>Paenibacillaceae</taxon>
        <taxon>Paenibacillus</taxon>
    </lineage>
</organism>
<dbReference type="GO" id="GO:0051301">
    <property type="term" value="P:cell division"/>
    <property type="evidence" value="ECO:0007669"/>
    <property type="project" value="UniProtKB-KW"/>
</dbReference>
<dbReference type="PANTHER" id="PTHR43024:SF1">
    <property type="entry name" value="UDP-N-ACETYLMURAMOYL-TRIPEPTIDE--D-ALANYL-D-ALANINE LIGASE"/>
    <property type="match status" value="1"/>
</dbReference>
<evidence type="ECO:0000256" key="4">
    <source>
        <dbReference type="ARBA" id="ARBA00022741"/>
    </source>
</evidence>
<keyword evidence="1 10" id="KW-0963">Cytoplasm</keyword>
<evidence type="ECO:0000256" key="10">
    <source>
        <dbReference type="HAMAP-Rule" id="MF_02019"/>
    </source>
</evidence>
<dbReference type="GO" id="GO:0008360">
    <property type="term" value="P:regulation of cell shape"/>
    <property type="evidence" value="ECO:0007669"/>
    <property type="project" value="UniProtKB-KW"/>
</dbReference>
<dbReference type="AlphaFoldDB" id="A0A2V2YNI3"/>
<dbReference type="SUPFAM" id="SSF53623">
    <property type="entry name" value="MurD-like peptide ligases, catalytic domain"/>
    <property type="match status" value="1"/>
</dbReference>
<keyword evidence="2 10" id="KW-0436">Ligase</keyword>
<dbReference type="Gene3D" id="3.90.190.20">
    <property type="entry name" value="Mur ligase, C-terminal domain"/>
    <property type="match status" value="1"/>
</dbReference>
<name>A0A2V2YNI3_9BACL</name>
<evidence type="ECO:0000256" key="5">
    <source>
        <dbReference type="ARBA" id="ARBA00022840"/>
    </source>
</evidence>
<protein>
    <recommendedName>
        <fullName evidence="10 11">UDP-N-acetylmuramoyl-tripeptide--D-alanyl-D-alanine ligase</fullName>
        <ecNumber evidence="10 11">6.3.2.10</ecNumber>
    </recommendedName>
    <alternativeName>
        <fullName evidence="10">D-alanyl-D-alanine-adding enzyme</fullName>
    </alternativeName>
</protein>
<keyword evidence="16" id="KW-1185">Reference proteome</keyword>
<keyword evidence="9 10" id="KW-0961">Cell wall biogenesis/degradation</keyword>
<keyword evidence="5 10" id="KW-0067">ATP-binding</keyword>
<dbReference type="Gene3D" id="3.40.1390.10">
    <property type="entry name" value="MurE/MurF, N-terminal domain"/>
    <property type="match status" value="1"/>
</dbReference>
<feature type="binding site" evidence="10">
    <location>
        <begin position="116"/>
        <end position="122"/>
    </location>
    <ligand>
        <name>ATP</name>
        <dbReference type="ChEBI" id="CHEBI:30616"/>
    </ligand>
</feature>
<reference evidence="15 16" key="1">
    <citation type="submission" date="2018-05" db="EMBL/GenBank/DDBJ databases">
        <title>Genomic Encyclopedia of Type Strains, Phase III (KMG-III): the genomes of soil and plant-associated and newly described type strains.</title>
        <authorList>
            <person name="Whitman W."/>
        </authorList>
    </citation>
    <scope>NUCLEOTIDE SEQUENCE [LARGE SCALE GENOMIC DNA]</scope>
    <source>
        <strain evidence="15 16">CECT 5696</strain>
    </source>
</reference>